<accession>F7ZF23</accession>
<dbReference type="PANTHER" id="PTHR36174:SF1">
    <property type="entry name" value="LIPID II:GLYCINE GLYCYLTRANSFERASE"/>
    <property type="match status" value="1"/>
</dbReference>
<feature type="domain" description="BioF2-like acetyltransferase" evidence="1">
    <location>
        <begin position="108"/>
        <end position="233"/>
    </location>
</feature>
<dbReference type="STRING" id="391595.RLO149_c014570"/>
<name>F7ZF23_ROSLO</name>
<dbReference type="Proteomes" id="UP000001353">
    <property type="component" value="Chromosome"/>
</dbReference>
<keyword evidence="3" id="KW-1185">Reference proteome</keyword>
<organism evidence="2 3">
    <name type="scientific">Roseobacter litoralis (strain ATCC 49566 / DSM 6996 / JCM 21268 / NBRC 15278 / OCh 149)</name>
    <dbReference type="NCBI Taxonomy" id="391595"/>
    <lineage>
        <taxon>Bacteria</taxon>
        <taxon>Pseudomonadati</taxon>
        <taxon>Pseudomonadota</taxon>
        <taxon>Alphaproteobacteria</taxon>
        <taxon>Rhodobacterales</taxon>
        <taxon>Roseobacteraceae</taxon>
        <taxon>Roseobacter</taxon>
    </lineage>
</organism>
<dbReference type="Pfam" id="PF13480">
    <property type="entry name" value="Acetyltransf_6"/>
    <property type="match status" value="1"/>
</dbReference>
<gene>
    <name evidence="2" type="ordered locus">RLO149_c014570</name>
</gene>
<dbReference type="AlphaFoldDB" id="F7ZF23"/>
<dbReference type="Gene3D" id="3.40.630.30">
    <property type="match status" value="1"/>
</dbReference>
<dbReference type="PANTHER" id="PTHR36174">
    <property type="entry name" value="LIPID II:GLYCINE GLYCYLTRANSFERASE"/>
    <property type="match status" value="1"/>
</dbReference>
<proteinExistence type="predicted"/>
<protein>
    <recommendedName>
        <fullName evidence="1">BioF2-like acetyltransferase domain-containing protein</fullName>
    </recommendedName>
</protein>
<reference evidence="2 3" key="1">
    <citation type="journal article" date="2011" name="BMC Genomics">
        <title>Comparative genome analysis and genome-guided physiological analysis of Roseobacter litoralis.</title>
        <authorList>
            <person name="Kalhoefer D."/>
            <person name="Thole S."/>
            <person name="Voget S."/>
            <person name="Lehmann R."/>
            <person name="Liesegang H."/>
            <person name="Wollher A."/>
            <person name="Daniel R."/>
            <person name="Simon M."/>
            <person name="Brinkhoff T."/>
        </authorList>
    </citation>
    <scope>NUCLEOTIDE SEQUENCE [LARGE SCALE GENOMIC DNA]</scope>
    <source>
        <strain evidence="3">ATCC 49566 / DSM 6996 / JCM 21268 / NBRC 15278 / OCh 149</strain>
    </source>
</reference>
<evidence type="ECO:0000259" key="1">
    <source>
        <dbReference type="Pfam" id="PF13480"/>
    </source>
</evidence>
<dbReference type="eggNOG" id="COG2348">
    <property type="taxonomic scope" value="Bacteria"/>
</dbReference>
<dbReference type="SUPFAM" id="SSF55729">
    <property type="entry name" value="Acyl-CoA N-acyltransferases (Nat)"/>
    <property type="match status" value="1"/>
</dbReference>
<evidence type="ECO:0000313" key="3">
    <source>
        <dbReference type="Proteomes" id="UP000001353"/>
    </source>
</evidence>
<dbReference type="InterPro" id="IPR050644">
    <property type="entry name" value="PG_Glycine_Bridge_Synth"/>
</dbReference>
<dbReference type="EMBL" id="CP002623">
    <property type="protein sequence ID" value="AEI93454.1"/>
    <property type="molecule type" value="Genomic_DNA"/>
</dbReference>
<dbReference type="InterPro" id="IPR038740">
    <property type="entry name" value="BioF2-like_GNAT_dom"/>
</dbReference>
<sequence>MEMPLQQHPIFGEALKRLGTNVQRISISGAAPTQMIKRFGIAFAPRGPLWNVEDADALRRSPLRIINAEYPSDIYYEAGFRRIMTPAHVAELNLCDTGWLTKATGKWRNAWRKSQKSALKLQHASFDQTVHDWLLTEDRLQQRQKGFRALPHSIIHAYAATNRDKVILFTARQKDNPVAAMLFLEHGPVATYHLGWTSSAGRGANAHYALLMHAADYFAERSVTRLDIGTVDTENAPGLARFKIGSGAQVRALGGTWIRMPGM</sequence>
<dbReference type="InterPro" id="IPR016181">
    <property type="entry name" value="Acyl_CoA_acyltransferase"/>
</dbReference>
<dbReference type="KEGG" id="rli:RLO149_c014570"/>
<dbReference type="HOGENOM" id="CLU_072557_0_0_5"/>
<evidence type="ECO:0000313" key="2">
    <source>
        <dbReference type="EMBL" id="AEI93454.1"/>
    </source>
</evidence>